<feature type="domain" description="UmuC" evidence="16">
    <location>
        <begin position="5"/>
        <end position="192"/>
    </location>
</feature>
<dbReference type="GO" id="GO:0005829">
    <property type="term" value="C:cytosol"/>
    <property type="evidence" value="ECO:0007669"/>
    <property type="project" value="TreeGrafter"/>
</dbReference>
<feature type="binding site" evidence="15">
    <location>
        <position position="9"/>
    </location>
    <ligand>
        <name>Mg(2+)</name>
        <dbReference type="ChEBI" id="CHEBI:18420"/>
    </ligand>
</feature>
<comment type="cofactor">
    <cofactor evidence="15">
        <name>Mg(2+)</name>
        <dbReference type="ChEBI" id="CHEBI:18420"/>
    </cofactor>
    <text evidence="15">Binds 2 magnesium ions per subunit.</text>
</comment>
<dbReference type="Pfam" id="PF21999">
    <property type="entry name" value="IMS_HHH_1"/>
    <property type="match status" value="1"/>
</dbReference>
<feature type="binding site" evidence="15">
    <location>
        <position position="110"/>
    </location>
    <ligand>
        <name>Mg(2+)</name>
        <dbReference type="ChEBI" id="CHEBI:18420"/>
    </ligand>
</feature>
<comment type="caution">
    <text evidence="17">The sequence shown here is derived from an EMBL/GenBank/DDBJ whole genome shotgun (WGS) entry which is preliminary data.</text>
</comment>
<evidence type="ECO:0000256" key="14">
    <source>
        <dbReference type="ARBA" id="ARBA00049244"/>
    </source>
</evidence>
<keyword evidence="8 15" id="KW-0479">Metal-binding</keyword>
<keyword evidence="9 15" id="KW-0227">DNA damage</keyword>
<keyword evidence="10 15" id="KW-0460">Magnesium</keyword>
<comment type="subcellular location">
    <subcellularLocation>
        <location evidence="1 15">Cytoplasm</location>
    </subcellularLocation>
</comment>
<evidence type="ECO:0000256" key="2">
    <source>
        <dbReference type="ARBA" id="ARBA00010945"/>
    </source>
</evidence>
<dbReference type="InterPro" id="IPR053848">
    <property type="entry name" value="IMS_HHH_1"/>
</dbReference>
<feature type="site" description="Substrate discrimination" evidence="15">
    <location>
        <position position="14"/>
    </location>
</feature>
<dbReference type="InterPro" id="IPR001126">
    <property type="entry name" value="UmuC"/>
</dbReference>
<feature type="active site" evidence="15">
    <location>
        <position position="111"/>
    </location>
</feature>
<dbReference type="CDD" id="cd03586">
    <property type="entry name" value="PolY_Pol_IV_kappa"/>
    <property type="match status" value="1"/>
</dbReference>
<keyword evidence="5 15" id="KW-0808">Transferase</keyword>
<gene>
    <name evidence="15" type="primary">dinB</name>
    <name evidence="17" type="ORF">DPQ25_10530</name>
</gene>
<evidence type="ECO:0000256" key="3">
    <source>
        <dbReference type="ARBA" id="ARBA00022457"/>
    </source>
</evidence>
<comment type="function">
    <text evidence="15">Poorly processive, error-prone DNA polymerase involved in untargeted mutagenesis. Copies undamaged DNA at stalled replication forks, which arise in vivo from mismatched or misaligned primer ends. These misaligned primers can be extended by PolIV. Exhibits no 3'-5' exonuclease (proofreading) activity. May be involved in translesional synthesis, in conjunction with the beta clamp from PolIII.</text>
</comment>
<dbReference type="GO" id="GO:0009432">
    <property type="term" value="P:SOS response"/>
    <property type="evidence" value="ECO:0007669"/>
    <property type="project" value="TreeGrafter"/>
</dbReference>
<dbReference type="SUPFAM" id="SSF56672">
    <property type="entry name" value="DNA/RNA polymerases"/>
    <property type="match status" value="1"/>
</dbReference>
<comment type="catalytic activity">
    <reaction evidence="14 15">
        <text>DNA(n) + a 2'-deoxyribonucleoside 5'-triphosphate = DNA(n+1) + diphosphate</text>
        <dbReference type="Rhea" id="RHEA:22508"/>
        <dbReference type="Rhea" id="RHEA-COMP:17339"/>
        <dbReference type="Rhea" id="RHEA-COMP:17340"/>
        <dbReference type="ChEBI" id="CHEBI:33019"/>
        <dbReference type="ChEBI" id="CHEBI:61560"/>
        <dbReference type="ChEBI" id="CHEBI:173112"/>
        <dbReference type="EC" id="2.7.7.7"/>
    </reaction>
</comment>
<evidence type="ECO:0000313" key="17">
    <source>
        <dbReference type="EMBL" id="RAQ28181.1"/>
    </source>
</evidence>
<evidence type="ECO:0000256" key="5">
    <source>
        <dbReference type="ARBA" id="ARBA00022679"/>
    </source>
</evidence>
<dbReference type="SUPFAM" id="SSF100879">
    <property type="entry name" value="Lesion bypass DNA polymerase (Y-family), little finger domain"/>
    <property type="match status" value="1"/>
</dbReference>
<dbReference type="Proteomes" id="UP000249377">
    <property type="component" value="Unassembled WGS sequence"/>
</dbReference>
<sequence>MERLIFHIDVNSAYLSWEAARRVAAGEPDIRLVPSAIGGDREKRTGIILAKSIPAKQYHVRTGEPVSMALRKCPGLLLLRPDFRLYEKNSRAFMQICRRYAPVVEKFSIDECFLDMTGTGSIYPDPTAVAGAIKDAIREELGFTVNVGIGPNKILAKMASDFEKPDKVHTLFTADIEEKLWPLPVRELFSVGGATAEKLEKAHIRTIGDLANAELRRVQLLLGKKPGQQIWDYANGRDDSPVLAEPEKAKGYSISTTLEADVTTLPEAHNILLLLADGVTRRMRADQARGGCVAVTIRGRDFKNHSHQRKLAEPTDITSEVYAEAKLLLAELWKQRVPLRLLGLSMTDIQFGDTAQLSLFADAKKEKERRLDQAMDSLRNAFGTDAVVRGAVYHSQLQVGKKYEAQLKNRRDGDAGQKNGE</sequence>
<dbReference type="PANTHER" id="PTHR11076">
    <property type="entry name" value="DNA REPAIR POLYMERASE UMUC / TRANSFERASE FAMILY MEMBER"/>
    <property type="match status" value="1"/>
</dbReference>
<dbReference type="GO" id="GO:0006281">
    <property type="term" value="P:DNA repair"/>
    <property type="evidence" value="ECO:0007669"/>
    <property type="project" value="UniProtKB-UniRule"/>
</dbReference>
<dbReference type="PROSITE" id="PS50173">
    <property type="entry name" value="UMUC"/>
    <property type="match status" value="1"/>
</dbReference>
<evidence type="ECO:0000256" key="7">
    <source>
        <dbReference type="ARBA" id="ARBA00022705"/>
    </source>
</evidence>
<evidence type="ECO:0000256" key="10">
    <source>
        <dbReference type="ARBA" id="ARBA00022842"/>
    </source>
</evidence>
<dbReference type="RefSeq" id="WP_112333137.1">
    <property type="nucleotide sequence ID" value="NZ_QLYR01000007.1"/>
</dbReference>
<evidence type="ECO:0000256" key="8">
    <source>
        <dbReference type="ARBA" id="ARBA00022723"/>
    </source>
</evidence>
<dbReference type="InterPro" id="IPR017961">
    <property type="entry name" value="DNA_pol_Y-fam_little_finger"/>
</dbReference>
<dbReference type="Pfam" id="PF11799">
    <property type="entry name" value="IMS_C"/>
    <property type="match status" value="1"/>
</dbReference>
<dbReference type="EC" id="2.7.7.7" evidence="15"/>
<reference evidence="17 18" key="1">
    <citation type="submission" date="2018-06" db="EMBL/GenBank/DDBJ databases">
        <title>Noncontiguous genome sequence of Ruminococcaceae bacterium ASD2818.</title>
        <authorList>
            <person name="Chaplin A.V."/>
            <person name="Sokolova S.R."/>
            <person name="Kochetkova T.O."/>
            <person name="Goltsov A.Y."/>
            <person name="Trofimov D.Y."/>
            <person name="Efimov B.A."/>
        </authorList>
    </citation>
    <scope>NUCLEOTIDE SEQUENCE [LARGE SCALE GENOMIC DNA]</scope>
    <source>
        <strain evidence="17 18">ASD2818</strain>
    </source>
</reference>
<dbReference type="InterPro" id="IPR043128">
    <property type="entry name" value="Rev_trsase/Diguanyl_cyclase"/>
</dbReference>
<evidence type="ECO:0000313" key="18">
    <source>
        <dbReference type="Proteomes" id="UP000249377"/>
    </source>
</evidence>
<name>A0A328UHQ2_9FIRM</name>
<evidence type="ECO:0000256" key="1">
    <source>
        <dbReference type="ARBA" id="ARBA00004496"/>
    </source>
</evidence>
<dbReference type="GO" id="GO:0006261">
    <property type="term" value="P:DNA-templated DNA replication"/>
    <property type="evidence" value="ECO:0007669"/>
    <property type="project" value="UniProtKB-UniRule"/>
</dbReference>
<dbReference type="Gene3D" id="1.10.150.20">
    <property type="entry name" value="5' to 3' exonuclease, C-terminal subdomain"/>
    <property type="match status" value="1"/>
</dbReference>
<evidence type="ECO:0000256" key="11">
    <source>
        <dbReference type="ARBA" id="ARBA00022932"/>
    </source>
</evidence>
<dbReference type="Pfam" id="PF00817">
    <property type="entry name" value="IMS"/>
    <property type="match status" value="1"/>
</dbReference>
<comment type="subunit">
    <text evidence="15">Monomer.</text>
</comment>
<dbReference type="AlphaFoldDB" id="A0A328UHQ2"/>
<evidence type="ECO:0000256" key="15">
    <source>
        <dbReference type="HAMAP-Rule" id="MF_01113"/>
    </source>
</evidence>
<keyword evidence="7 15" id="KW-0235">DNA replication</keyword>
<dbReference type="Gene3D" id="3.30.1490.100">
    <property type="entry name" value="DNA polymerase, Y-family, little finger domain"/>
    <property type="match status" value="1"/>
</dbReference>
<keyword evidence="18" id="KW-1185">Reference proteome</keyword>
<evidence type="ECO:0000256" key="9">
    <source>
        <dbReference type="ARBA" id="ARBA00022763"/>
    </source>
</evidence>
<dbReference type="InterPro" id="IPR036775">
    <property type="entry name" value="DNA_pol_Y-fam_lit_finger_sf"/>
</dbReference>
<dbReference type="Gene3D" id="3.30.70.270">
    <property type="match status" value="1"/>
</dbReference>
<accession>A0A328UHQ2</accession>
<keyword evidence="6 15" id="KW-0548">Nucleotidyltransferase</keyword>
<dbReference type="InterPro" id="IPR022880">
    <property type="entry name" value="DNApol_IV"/>
</dbReference>
<dbReference type="InterPro" id="IPR043502">
    <property type="entry name" value="DNA/RNA_pol_sf"/>
</dbReference>
<evidence type="ECO:0000259" key="16">
    <source>
        <dbReference type="PROSITE" id="PS50173"/>
    </source>
</evidence>
<dbReference type="HAMAP" id="MF_01113">
    <property type="entry name" value="DNApol_IV"/>
    <property type="match status" value="1"/>
</dbReference>
<comment type="similarity">
    <text evidence="2 15">Belongs to the DNA polymerase type-Y family.</text>
</comment>
<dbReference type="PANTHER" id="PTHR11076:SF33">
    <property type="entry name" value="DNA POLYMERASE KAPPA"/>
    <property type="match status" value="1"/>
</dbReference>
<evidence type="ECO:0000256" key="13">
    <source>
        <dbReference type="ARBA" id="ARBA00023204"/>
    </source>
</evidence>
<keyword evidence="11 15" id="KW-0239">DNA-directed DNA polymerase</keyword>
<organism evidence="17 18">
    <name type="scientific">Hydrogeniiclostridium mannosilyticum</name>
    <dbReference type="NCBI Taxonomy" id="2764322"/>
    <lineage>
        <taxon>Bacteria</taxon>
        <taxon>Bacillati</taxon>
        <taxon>Bacillota</taxon>
        <taxon>Clostridia</taxon>
        <taxon>Eubacteriales</taxon>
        <taxon>Acutalibacteraceae</taxon>
        <taxon>Hydrogeniiclostridium</taxon>
    </lineage>
</organism>
<dbReference type="GO" id="GO:0042276">
    <property type="term" value="P:error-prone translesion synthesis"/>
    <property type="evidence" value="ECO:0007669"/>
    <property type="project" value="TreeGrafter"/>
</dbReference>
<keyword evidence="3 15" id="KW-0515">Mutator protein</keyword>
<dbReference type="GO" id="GO:0003887">
    <property type="term" value="F:DNA-directed DNA polymerase activity"/>
    <property type="evidence" value="ECO:0007669"/>
    <property type="project" value="UniProtKB-UniRule"/>
</dbReference>
<dbReference type="GO" id="GO:0000287">
    <property type="term" value="F:magnesium ion binding"/>
    <property type="evidence" value="ECO:0007669"/>
    <property type="project" value="UniProtKB-UniRule"/>
</dbReference>
<keyword evidence="4 15" id="KW-0963">Cytoplasm</keyword>
<dbReference type="InterPro" id="IPR050116">
    <property type="entry name" value="DNA_polymerase-Y"/>
</dbReference>
<evidence type="ECO:0000256" key="12">
    <source>
        <dbReference type="ARBA" id="ARBA00023125"/>
    </source>
</evidence>
<proteinExistence type="inferred from homology"/>
<keyword evidence="13 15" id="KW-0234">DNA repair</keyword>
<protein>
    <recommendedName>
        <fullName evidence="15">DNA polymerase IV</fullName>
        <shortName evidence="15">Pol IV</shortName>
        <ecNumber evidence="15">2.7.7.7</ecNumber>
    </recommendedName>
</protein>
<dbReference type="Gene3D" id="3.40.1170.60">
    <property type="match status" value="1"/>
</dbReference>
<keyword evidence="12 15" id="KW-0238">DNA-binding</keyword>
<dbReference type="GO" id="GO:0003684">
    <property type="term" value="F:damaged DNA binding"/>
    <property type="evidence" value="ECO:0007669"/>
    <property type="project" value="InterPro"/>
</dbReference>
<evidence type="ECO:0000256" key="4">
    <source>
        <dbReference type="ARBA" id="ARBA00022490"/>
    </source>
</evidence>
<dbReference type="EMBL" id="QLYR01000007">
    <property type="protein sequence ID" value="RAQ28181.1"/>
    <property type="molecule type" value="Genomic_DNA"/>
</dbReference>
<evidence type="ECO:0000256" key="6">
    <source>
        <dbReference type="ARBA" id="ARBA00022695"/>
    </source>
</evidence>